<gene>
    <name evidence="2" type="ORF">GCM10007859_15510</name>
</gene>
<sequence length="135" mass="15062">MPDAKLLSGGNPQIPKGFGDAPVQAWIAAAPGWKGEIARRLDALIERTVPGVKKAVKWNTPLYAVEDGAWFVSFHAFDRYLKLAFFRGSSLDPVPPVASKHPEVRYFHIHEDDAIDEAQLADWLRQASRLPGERM</sequence>
<evidence type="ECO:0000313" key="2">
    <source>
        <dbReference type="EMBL" id="GLS01536.1"/>
    </source>
</evidence>
<dbReference type="Pfam" id="PF08818">
    <property type="entry name" value="DUF1801"/>
    <property type="match status" value="1"/>
</dbReference>
<evidence type="ECO:0000259" key="1">
    <source>
        <dbReference type="Pfam" id="PF08818"/>
    </source>
</evidence>
<protein>
    <recommendedName>
        <fullName evidence="1">YdhG-like domain-containing protein</fullName>
    </recommendedName>
</protein>
<proteinExistence type="predicted"/>
<dbReference type="InterPro" id="IPR014922">
    <property type="entry name" value="YdhG-like"/>
</dbReference>
<dbReference type="RefSeq" id="WP_284222395.1">
    <property type="nucleotide sequence ID" value="NZ_BSOY01000029.1"/>
</dbReference>
<keyword evidence="3" id="KW-1185">Reference proteome</keyword>
<comment type="caution">
    <text evidence="2">The sequence shown here is derived from an EMBL/GenBank/DDBJ whole genome shotgun (WGS) entry which is preliminary data.</text>
</comment>
<dbReference type="Gene3D" id="3.90.1150.200">
    <property type="match status" value="1"/>
</dbReference>
<dbReference type="Proteomes" id="UP001156921">
    <property type="component" value="Unassembled WGS sequence"/>
</dbReference>
<feature type="domain" description="YdhG-like" evidence="1">
    <location>
        <begin position="35"/>
        <end position="127"/>
    </location>
</feature>
<accession>A0ABQ6BHZ1</accession>
<organism evidence="2 3">
    <name type="scientific">Brevundimonas denitrificans</name>
    <dbReference type="NCBI Taxonomy" id="1443434"/>
    <lineage>
        <taxon>Bacteria</taxon>
        <taxon>Pseudomonadati</taxon>
        <taxon>Pseudomonadota</taxon>
        <taxon>Alphaproteobacteria</taxon>
        <taxon>Caulobacterales</taxon>
        <taxon>Caulobacteraceae</taxon>
        <taxon>Brevundimonas</taxon>
    </lineage>
</organism>
<name>A0ABQ6BHZ1_9CAUL</name>
<dbReference type="SUPFAM" id="SSF159888">
    <property type="entry name" value="YdhG-like"/>
    <property type="match status" value="1"/>
</dbReference>
<reference evidence="3" key="1">
    <citation type="journal article" date="2019" name="Int. J. Syst. Evol. Microbiol.">
        <title>The Global Catalogue of Microorganisms (GCM) 10K type strain sequencing project: providing services to taxonomists for standard genome sequencing and annotation.</title>
        <authorList>
            <consortium name="The Broad Institute Genomics Platform"/>
            <consortium name="The Broad Institute Genome Sequencing Center for Infectious Disease"/>
            <person name="Wu L."/>
            <person name="Ma J."/>
        </authorList>
    </citation>
    <scope>NUCLEOTIDE SEQUENCE [LARGE SCALE GENOMIC DNA]</scope>
    <source>
        <strain evidence="3">NBRC 110107</strain>
    </source>
</reference>
<dbReference type="EMBL" id="BSOY01000029">
    <property type="protein sequence ID" value="GLS01536.1"/>
    <property type="molecule type" value="Genomic_DNA"/>
</dbReference>
<evidence type="ECO:0000313" key="3">
    <source>
        <dbReference type="Proteomes" id="UP001156921"/>
    </source>
</evidence>